<protein>
    <recommendedName>
        <fullName evidence="6">Ribonuclease VapC</fullName>
        <shortName evidence="6">RNase VapC</shortName>
        <ecNumber evidence="6">3.1.-.-</ecNumber>
    </recommendedName>
    <alternativeName>
        <fullName evidence="6">Toxin VapC</fullName>
    </alternativeName>
</protein>
<feature type="domain" description="PIN" evidence="7">
    <location>
        <begin position="3"/>
        <end position="123"/>
    </location>
</feature>
<dbReference type="InterPro" id="IPR029060">
    <property type="entry name" value="PIN-like_dom_sf"/>
</dbReference>
<comment type="cofactor">
    <cofactor evidence="6">
        <name>Mg(2+)</name>
        <dbReference type="ChEBI" id="CHEBI:18420"/>
    </cofactor>
</comment>
<dbReference type="GO" id="GO:0016787">
    <property type="term" value="F:hydrolase activity"/>
    <property type="evidence" value="ECO:0007669"/>
    <property type="project" value="UniProtKB-KW"/>
</dbReference>
<dbReference type="InterPro" id="IPR022907">
    <property type="entry name" value="VapC_family"/>
</dbReference>
<evidence type="ECO:0000313" key="9">
    <source>
        <dbReference type="Proteomes" id="UP000253303"/>
    </source>
</evidence>
<sequence length="137" mass="14819">MTIIVDTGPLVAALDADDKHHRRCTEFLETVPGPLLVPVAVVVEVCQLVEKYRGSRAEAAFLTSLSNGDPRLVMPSKGDLARAAELVGRYEDLPLGAVDAMVIATAERLGVDAVATLDHRHFSVVRPSHVRAFRLLP</sequence>
<dbReference type="InterPro" id="IPR002716">
    <property type="entry name" value="PIN_dom"/>
</dbReference>
<keyword evidence="9" id="KW-1185">Reference proteome</keyword>
<dbReference type="EMBL" id="QMEY01000029">
    <property type="protein sequence ID" value="RBQ14767.1"/>
    <property type="molecule type" value="Genomic_DNA"/>
</dbReference>
<dbReference type="GO" id="GO:0016075">
    <property type="term" value="P:rRNA catabolic process"/>
    <property type="evidence" value="ECO:0007669"/>
    <property type="project" value="TreeGrafter"/>
</dbReference>
<evidence type="ECO:0000259" key="7">
    <source>
        <dbReference type="Pfam" id="PF01850"/>
    </source>
</evidence>
<dbReference type="GO" id="GO:0000287">
    <property type="term" value="F:magnesium ion binding"/>
    <property type="evidence" value="ECO:0007669"/>
    <property type="project" value="UniProtKB-UniRule"/>
</dbReference>
<dbReference type="Pfam" id="PF01850">
    <property type="entry name" value="PIN"/>
    <property type="match status" value="1"/>
</dbReference>
<proteinExistence type="inferred from homology"/>
<accession>A0A366LLR8</accession>
<reference evidence="8 9" key="1">
    <citation type="submission" date="2018-06" db="EMBL/GenBank/DDBJ databases">
        <title>Sphaerisporangium craniellae sp. nov., isolated from a marine sponge in the South China Sea.</title>
        <authorList>
            <person name="Li L."/>
        </authorList>
    </citation>
    <scope>NUCLEOTIDE SEQUENCE [LARGE SCALE GENOMIC DNA]</scope>
    <source>
        <strain evidence="8 9">LHW63015</strain>
    </source>
</reference>
<evidence type="ECO:0000256" key="3">
    <source>
        <dbReference type="ARBA" id="ARBA00022723"/>
    </source>
</evidence>
<comment type="similarity">
    <text evidence="6">Belongs to the PINc/VapC protein family.</text>
</comment>
<keyword evidence="1 6" id="KW-1277">Toxin-antitoxin system</keyword>
<keyword evidence="6" id="KW-0800">Toxin</keyword>
<dbReference type="EC" id="3.1.-.-" evidence="6"/>
<evidence type="ECO:0000256" key="6">
    <source>
        <dbReference type="HAMAP-Rule" id="MF_00265"/>
    </source>
</evidence>
<evidence type="ECO:0000313" key="8">
    <source>
        <dbReference type="EMBL" id="RBQ14767.1"/>
    </source>
</evidence>
<evidence type="ECO:0000256" key="2">
    <source>
        <dbReference type="ARBA" id="ARBA00022722"/>
    </source>
</evidence>
<comment type="caution">
    <text evidence="8">The sequence shown here is derived from an EMBL/GenBank/DDBJ whole genome shotgun (WGS) entry which is preliminary data.</text>
</comment>
<dbReference type="RefSeq" id="WP_113985866.1">
    <property type="nucleotide sequence ID" value="NZ_QMEY01000029.1"/>
</dbReference>
<dbReference type="HAMAP" id="MF_00265">
    <property type="entry name" value="VapC_Nob1"/>
    <property type="match status" value="1"/>
</dbReference>
<dbReference type="AlphaFoldDB" id="A0A366LLR8"/>
<feature type="binding site" evidence="6">
    <location>
        <position position="6"/>
    </location>
    <ligand>
        <name>Mg(2+)</name>
        <dbReference type="ChEBI" id="CHEBI:18420"/>
    </ligand>
</feature>
<evidence type="ECO:0000256" key="1">
    <source>
        <dbReference type="ARBA" id="ARBA00022649"/>
    </source>
</evidence>
<evidence type="ECO:0000256" key="4">
    <source>
        <dbReference type="ARBA" id="ARBA00022801"/>
    </source>
</evidence>
<dbReference type="Gene3D" id="3.40.50.1010">
    <property type="entry name" value="5'-nuclease"/>
    <property type="match status" value="1"/>
</dbReference>
<dbReference type="PANTHER" id="PTHR42188">
    <property type="entry name" value="23S RRNA-SPECIFIC ENDONUCLEASE VAPC20"/>
    <property type="match status" value="1"/>
</dbReference>
<dbReference type="InterPro" id="IPR039018">
    <property type="entry name" value="VapC20-like"/>
</dbReference>
<dbReference type="GO" id="GO:0004521">
    <property type="term" value="F:RNA endonuclease activity"/>
    <property type="evidence" value="ECO:0007669"/>
    <property type="project" value="InterPro"/>
</dbReference>
<dbReference type="OrthoDB" id="32665at2"/>
<name>A0A366LLR8_9ACTN</name>
<keyword evidence="5 6" id="KW-0460">Magnesium</keyword>
<gene>
    <name evidence="6" type="primary">vapC</name>
    <name evidence="8" type="ORF">DP939_39015</name>
</gene>
<organism evidence="8 9">
    <name type="scientific">Spongiactinospora rosea</name>
    <dbReference type="NCBI Taxonomy" id="2248750"/>
    <lineage>
        <taxon>Bacteria</taxon>
        <taxon>Bacillati</taxon>
        <taxon>Actinomycetota</taxon>
        <taxon>Actinomycetes</taxon>
        <taxon>Streptosporangiales</taxon>
        <taxon>Streptosporangiaceae</taxon>
        <taxon>Spongiactinospora</taxon>
    </lineage>
</organism>
<comment type="function">
    <text evidence="6">Toxic component of a toxin-antitoxin (TA) system. An RNase.</text>
</comment>
<keyword evidence="2 6" id="KW-0540">Nuclease</keyword>
<keyword evidence="4 6" id="KW-0378">Hydrolase</keyword>
<feature type="binding site" evidence="6">
    <location>
        <position position="99"/>
    </location>
    <ligand>
        <name>Mg(2+)</name>
        <dbReference type="ChEBI" id="CHEBI:18420"/>
    </ligand>
</feature>
<dbReference type="SUPFAM" id="SSF88723">
    <property type="entry name" value="PIN domain-like"/>
    <property type="match status" value="1"/>
</dbReference>
<keyword evidence="3 6" id="KW-0479">Metal-binding</keyword>
<dbReference type="PANTHER" id="PTHR42188:SF1">
    <property type="entry name" value="23S RRNA-SPECIFIC ENDONUCLEASE VAPC20"/>
    <property type="match status" value="1"/>
</dbReference>
<dbReference type="GO" id="GO:0090729">
    <property type="term" value="F:toxin activity"/>
    <property type="evidence" value="ECO:0007669"/>
    <property type="project" value="UniProtKB-KW"/>
</dbReference>
<dbReference type="Proteomes" id="UP000253303">
    <property type="component" value="Unassembled WGS sequence"/>
</dbReference>
<evidence type="ECO:0000256" key="5">
    <source>
        <dbReference type="ARBA" id="ARBA00022842"/>
    </source>
</evidence>